<accession>A0ABD3KBC7</accession>
<dbReference type="Gene3D" id="3.30.559.10">
    <property type="entry name" value="Chloramphenicol acetyltransferase-like domain"/>
    <property type="match status" value="2"/>
</dbReference>
<gene>
    <name evidence="2" type="ORF">ACJRO7_022407</name>
</gene>
<dbReference type="SUPFAM" id="SSF52777">
    <property type="entry name" value="CoA-dependent acyltransferases"/>
    <property type="match status" value="1"/>
</dbReference>
<keyword evidence="1" id="KW-0808">Transferase</keyword>
<dbReference type="InterPro" id="IPR023213">
    <property type="entry name" value="CAT-like_dom_sf"/>
</dbReference>
<evidence type="ECO:0000313" key="2">
    <source>
        <dbReference type="EMBL" id="KAL3732885.1"/>
    </source>
</evidence>
<dbReference type="Proteomes" id="UP001634007">
    <property type="component" value="Unassembled WGS sequence"/>
</dbReference>
<dbReference type="AlphaFoldDB" id="A0ABD3KBC7"/>
<proteinExistence type="predicted"/>
<dbReference type="Pfam" id="PF02458">
    <property type="entry name" value="Transferase"/>
    <property type="match status" value="1"/>
</dbReference>
<evidence type="ECO:0000313" key="3">
    <source>
        <dbReference type="Proteomes" id="UP001634007"/>
    </source>
</evidence>
<organism evidence="2 3">
    <name type="scientific">Eucalyptus globulus</name>
    <name type="common">Tasmanian blue gum</name>
    <dbReference type="NCBI Taxonomy" id="34317"/>
    <lineage>
        <taxon>Eukaryota</taxon>
        <taxon>Viridiplantae</taxon>
        <taxon>Streptophyta</taxon>
        <taxon>Embryophyta</taxon>
        <taxon>Tracheophyta</taxon>
        <taxon>Spermatophyta</taxon>
        <taxon>Magnoliopsida</taxon>
        <taxon>eudicotyledons</taxon>
        <taxon>Gunneridae</taxon>
        <taxon>Pentapetalae</taxon>
        <taxon>rosids</taxon>
        <taxon>malvids</taxon>
        <taxon>Myrtales</taxon>
        <taxon>Myrtaceae</taxon>
        <taxon>Myrtoideae</taxon>
        <taxon>Eucalypteae</taxon>
        <taxon>Eucalyptus</taxon>
    </lineage>
</organism>
<reference evidence="2 3" key="1">
    <citation type="submission" date="2024-11" db="EMBL/GenBank/DDBJ databases">
        <title>Chromosome-level genome assembly of Eucalyptus globulus Labill. provides insights into its genome evolution.</title>
        <authorList>
            <person name="Li X."/>
        </authorList>
    </citation>
    <scope>NUCLEOTIDE SEQUENCE [LARGE SCALE GENOMIC DNA]</scope>
    <source>
        <strain evidence="2">CL2024</strain>
        <tissue evidence="2">Fresh tender leaves</tissue>
    </source>
</reference>
<name>A0ABD3KBC7_EUCGL</name>
<dbReference type="EMBL" id="JBJKBG010000006">
    <property type="protein sequence ID" value="KAL3732885.1"/>
    <property type="molecule type" value="Genomic_DNA"/>
</dbReference>
<evidence type="ECO:0000256" key="1">
    <source>
        <dbReference type="ARBA" id="ARBA00022679"/>
    </source>
</evidence>
<keyword evidence="3" id="KW-1185">Reference proteome</keyword>
<dbReference type="PANTHER" id="PTHR31896:SF12">
    <property type="entry name" value="HXXXD-TYPE ACYL-TRANSFERASE FAMILY PROTEIN"/>
    <property type="match status" value="1"/>
</dbReference>
<dbReference type="PANTHER" id="PTHR31896">
    <property type="entry name" value="FAMILY REGULATORY PROTEIN, PUTATIVE (AFU_ORTHOLOGUE AFUA_3G14730)-RELATED"/>
    <property type="match status" value="1"/>
</dbReference>
<dbReference type="InterPro" id="IPR051283">
    <property type="entry name" value="Sec_Metabolite_Acyltrans"/>
</dbReference>
<evidence type="ECO:0008006" key="4">
    <source>
        <dbReference type="Google" id="ProtNLM"/>
    </source>
</evidence>
<dbReference type="GO" id="GO:0016740">
    <property type="term" value="F:transferase activity"/>
    <property type="evidence" value="ECO:0007669"/>
    <property type="project" value="UniProtKB-KW"/>
</dbReference>
<comment type="caution">
    <text evidence="2">The sequence shown here is derived from an EMBL/GenBank/DDBJ whole genome shotgun (WGS) entry which is preliminary data.</text>
</comment>
<sequence length="467" mass="51685">MTPPPPPPPPRSVRFISDCFVKPPQLPDGWNRPLHLPPWDLAMLSVHYIQKGLLFPLPPRCLDPGFDRPAFIRSFLEKLKRSLSSALFHFYPLAGRLATLKRADPPFYTVFVDCANSPGARFIHAALDMTVADILSPTYVPDVVQSFFDHDRAINHDGHTLSLLSVQVTELADGVFIGLSMNHAIGDGTSFWLFFNSWSKIFQAQEKGAVDVVPLSRPPALTRWFPENHPGPLSLPYTDDPSSLLARFEAPELRERVFHYSADAIAGLKAEANRQCGTTSISSFQSLTALVWRCIARARRFPPSQVTGCRIAANNRARLDPPLSPEYFGNSITPVRTAAKVGELLGSGLGWAARLLHTAVAEHSSAKLREWNEDWIKRPQVYHLDKTFDQYSIMMGSSPRFDKYGNEFGLGKAVALRSGYANKFDGKVSAYPGHEGGGSIDLEICLPPTTMALLEVDPEFMAAVTDS</sequence>
<protein>
    <recommendedName>
        <fullName evidence="4">HXXXD-type acyl-transferase family protein</fullName>
    </recommendedName>
</protein>